<evidence type="ECO:0000313" key="6">
    <source>
        <dbReference type="EMBL" id="GAA0903999.1"/>
    </source>
</evidence>
<accession>A0ABP3YUM4</accession>
<dbReference type="InterPro" id="IPR016161">
    <property type="entry name" value="Ald_DH/histidinol_DH"/>
</dbReference>
<feature type="domain" description="Aldehyde dehydrogenase" evidence="5">
    <location>
        <begin position="17"/>
        <end position="477"/>
    </location>
</feature>
<dbReference type="NCBIfam" id="TIGR01722">
    <property type="entry name" value="MMSDH"/>
    <property type="match status" value="1"/>
</dbReference>
<evidence type="ECO:0000256" key="1">
    <source>
        <dbReference type="ARBA" id="ARBA00013048"/>
    </source>
</evidence>
<dbReference type="RefSeq" id="WP_343946250.1">
    <property type="nucleotide sequence ID" value="NZ_BAAAHP010000257.1"/>
</dbReference>
<evidence type="ECO:0000259" key="5">
    <source>
        <dbReference type="Pfam" id="PF00171"/>
    </source>
</evidence>
<dbReference type="Pfam" id="PF00171">
    <property type="entry name" value="Aldedh"/>
    <property type="match status" value="1"/>
</dbReference>
<dbReference type="Gene3D" id="3.40.309.10">
    <property type="entry name" value="Aldehyde Dehydrogenase, Chain A, domain 2"/>
    <property type="match status" value="1"/>
</dbReference>
<feature type="region of interest" description="Disordered" evidence="4">
    <location>
        <begin position="1"/>
        <end position="23"/>
    </location>
</feature>
<dbReference type="EMBL" id="BAAAHP010000257">
    <property type="protein sequence ID" value="GAA0903999.1"/>
    <property type="molecule type" value="Genomic_DNA"/>
</dbReference>
<dbReference type="Proteomes" id="UP001499967">
    <property type="component" value="Unassembled WGS sequence"/>
</dbReference>
<keyword evidence="2" id="KW-0560">Oxidoreductase</keyword>
<dbReference type="EC" id="1.2.1.27" evidence="1"/>
<gene>
    <name evidence="6" type="ORF">GCM10009559_71760</name>
</gene>
<dbReference type="SUPFAM" id="SSF53720">
    <property type="entry name" value="ALDH-like"/>
    <property type="match status" value="1"/>
</dbReference>
<evidence type="ECO:0000256" key="4">
    <source>
        <dbReference type="SAM" id="MobiDB-lite"/>
    </source>
</evidence>
<comment type="caution">
    <text evidence="6">The sequence shown here is derived from an EMBL/GenBank/DDBJ whole genome shotgun (WGS) entry which is preliminary data.</text>
</comment>
<dbReference type="InterPro" id="IPR010061">
    <property type="entry name" value="MeMal-semiAld_DH"/>
</dbReference>
<dbReference type="PANTHER" id="PTHR43866:SF4">
    <property type="entry name" value="MALONATE-SEMIALDEHYDE DEHYDROGENASE"/>
    <property type="match status" value="1"/>
</dbReference>
<reference evidence="7" key="1">
    <citation type="journal article" date="2019" name="Int. J. Syst. Evol. Microbiol.">
        <title>The Global Catalogue of Microorganisms (GCM) 10K type strain sequencing project: providing services to taxonomists for standard genome sequencing and annotation.</title>
        <authorList>
            <consortium name="The Broad Institute Genomics Platform"/>
            <consortium name="The Broad Institute Genome Sequencing Center for Infectious Disease"/>
            <person name="Wu L."/>
            <person name="Ma J."/>
        </authorList>
    </citation>
    <scope>NUCLEOTIDE SEQUENCE [LARGE SCALE GENOMIC DNA]</scope>
    <source>
        <strain evidence="7">JCM 11117</strain>
    </source>
</reference>
<dbReference type="CDD" id="cd07085">
    <property type="entry name" value="ALDH_F6_MMSDH"/>
    <property type="match status" value="1"/>
</dbReference>
<sequence>MRTVTHWIGGKPATGESTRTGPVWNPATGEQQAEVLLANRADVDAAVQAAAAAFPGWSQSSLSQRTKILFNFRELVNSRIQDLAEIISDEHGKVVSDARGEVQRGLEVIEFACGIPTLLKGEYSDQVSTGVDLFSFRAPLGVCAGITPFNFPAMVPMWMHPVAIACGNTFVLKPSERDPSASQLVAELWAEAGLPDGVFNVVHGDKEAVDALLDHPDVAAVSFVGSTPIARYIHERGTVNGKRVQALGGAKNHAVVLPDAPIDYASDHLVAAAFGSAGERCMAISATVAVGGAADELVAAVSEKARAVKVGPGREPDSEMGPVVTAAAKERIAGLIGSGAEQGAELAVDGRGLTVPGHENGFFMGPTVIDRVTPGMDVYREEVFGPVLSVVRADDVDAAIALINANPYGNGTAIFTSSGEAARRFQRGVNVGMIGINVPIPVPMAYYSFGGWKDSLFGDKHIHGPEGVSFYTRAKVVTSRWPHVEHATGASYHFPTAT</sequence>
<dbReference type="InterPro" id="IPR016162">
    <property type="entry name" value="Ald_DH_N"/>
</dbReference>
<evidence type="ECO:0000313" key="7">
    <source>
        <dbReference type="Proteomes" id="UP001499967"/>
    </source>
</evidence>
<protein>
    <recommendedName>
        <fullName evidence="1">methylmalonate-semialdehyde dehydrogenase (CoA acylating)</fullName>
        <ecNumber evidence="1">1.2.1.27</ecNumber>
    </recommendedName>
</protein>
<dbReference type="InterPro" id="IPR016160">
    <property type="entry name" value="Ald_DH_CS_CYS"/>
</dbReference>
<organism evidence="6 7">
    <name type="scientific">Pseudonocardia zijingensis</name>
    <dbReference type="NCBI Taxonomy" id="153376"/>
    <lineage>
        <taxon>Bacteria</taxon>
        <taxon>Bacillati</taxon>
        <taxon>Actinomycetota</taxon>
        <taxon>Actinomycetes</taxon>
        <taxon>Pseudonocardiales</taxon>
        <taxon>Pseudonocardiaceae</taxon>
        <taxon>Pseudonocardia</taxon>
    </lineage>
</organism>
<proteinExistence type="predicted"/>
<dbReference type="PROSITE" id="PS00070">
    <property type="entry name" value="ALDEHYDE_DEHYDR_CYS"/>
    <property type="match status" value="1"/>
</dbReference>
<dbReference type="InterPro" id="IPR016163">
    <property type="entry name" value="Ald_DH_C"/>
</dbReference>
<dbReference type="InterPro" id="IPR015590">
    <property type="entry name" value="Aldehyde_DH_dom"/>
</dbReference>
<evidence type="ECO:0000256" key="3">
    <source>
        <dbReference type="ARBA" id="ARBA00023027"/>
    </source>
</evidence>
<keyword evidence="3" id="KW-0520">NAD</keyword>
<dbReference type="PANTHER" id="PTHR43866">
    <property type="entry name" value="MALONATE-SEMIALDEHYDE DEHYDROGENASE"/>
    <property type="match status" value="1"/>
</dbReference>
<keyword evidence="7" id="KW-1185">Reference proteome</keyword>
<dbReference type="Gene3D" id="3.40.605.10">
    <property type="entry name" value="Aldehyde Dehydrogenase, Chain A, domain 1"/>
    <property type="match status" value="1"/>
</dbReference>
<name>A0ABP3YUM4_9PSEU</name>
<evidence type="ECO:0000256" key="2">
    <source>
        <dbReference type="ARBA" id="ARBA00023002"/>
    </source>
</evidence>